<accession>A0A4E0R5A5</accession>
<dbReference type="SUPFAM" id="SSF51735">
    <property type="entry name" value="NAD(P)-binding Rossmann-fold domains"/>
    <property type="match status" value="1"/>
</dbReference>
<evidence type="ECO:0000256" key="3">
    <source>
        <dbReference type="ARBA" id="ARBA00022777"/>
    </source>
</evidence>
<name>A0A4E0R5A5_FASHE</name>
<organism evidence="5 6">
    <name type="scientific">Fasciola hepatica</name>
    <name type="common">Liver fluke</name>
    <dbReference type="NCBI Taxonomy" id="6192"/>
    <lineage>
        <taxon>Eukaryota</taxon>
        <taxon>Metazoa</taxon>
        <taxon>Spiralia</taxon>
        <taxon>Lophotrochozoa</taxon>
        <taxon>Platyhelminthes</taxon>
        <taxon>Trematoda</taxon>
        <taxon>Digenea</taxon>
        <taxon>Plagiorchiida</taxon>
        <taxon>Echinostomata</taxon>
        <taxon>Echinostomatoidea</taxon>
        <taxon>Fasciolidae</taxon>
        <taxon>Fasciola</taxon>
    </lineage>
</organism>
<dbReference type="Pfam" id="PF05186">
    <property type="entry name" value="Dpy-30"/>
    <property type="match status" value="1"/>
</dbReference>
<evidence type="ECO:0000256" key="2">
    <source>
        <dbReference type="ARBA" id="ARBA00022741"/>
    </source>
</evidence>
<dbReference type="Gene3D" id="3.40.50.720">
    <property type="entry name" value="NAD(P)-binding Rossmann-like Domain"/>
    <property type="match status" value="1"/>
</dbReference>
<keyword evidence="1" id="KW-0808">Transferase</keyword>
<feature type="region of interest" description="Disordered" evidence="4">
    <location>
        <begin position="33"/>
        <end position="65"/>
    </location>
</feature>
<keyword evidence="3 5" id="KW-0418">Kinase</keyword>
<feature type="region of interest" description="Disordered" evidence="4">
    <location>
        <begin position="770"/>
        <end position="819"/>
    </location>
</feature>
<evidence type="ECO:0000313" key="6">
    <source>
        <dbReference type="Proteomes" id="UP000230066"/>
    </source>
</evidence>
<feature type="compositionally biased region" description="Low complexity" evidence="4">
    <location>
        <begin position="452"/>
        <end position="470"/>
    </location>
</feature>
<dbReference type="GO" id="GO:0005524">
    <property type="term" value="F:ATP binding"/>
    <property type="evidence" value="ECO:0007669"/>
    <property type="project" value="InterPro"/>
</dbReference>
<keyword evidence="2" id="KW-0547">Nucleotide-binding</keyword>
<dbReference type="AlphaFoldDB" id="A0A4E0R5A5"/>
<dbReference type="GO" id="GO:0019205">
    <property type="term" value="F:nucleobase-containing compound kinase activity"/>
    <property type="evidence" value="ECO:0007669"/>
    <property type="project" value="InterPro"/>
</dbReference>
<evidence type="ECO:0000256" key="1">
    <source>
        <dbReference type="ARBA" id="ARBA00022679"/>
    </source>
</evidence>
<protein>
    <submittedName>
        <fullName evidence="5">Adenylate kinase 7</fullName>
    </submittedName>
</protein>
<sequence>MEEEDSNVRQQFIFINNLDCYVSKNIGKFLSTQIPGVPPEDMEADEQHTEERTSEPDGPPTPKKGCFIINGTLSHPQAKKPPFASVILDYHRKGQFYEHILKHDLIIYDVSSDPQQMAEAKWLAQLLSEDVEKFEYQKKLIVISNLMTWTSTKPNDPDDPGFIESEYRRRKPHNNYKEYFNFEKEIINCGKKRKKKFTTFVLACGLIYGCGEDIFLHFFRQAWMQQVPIPIYLTGQNVLPTIHVIDLANVIQNIVDNPPRQRYIVTKDDGNNTLAEIVQAISSSLSTGEVITLETEELMKVEEIPQPTTDQLTMDLRIEPATIKEEMQVRWLCETGMVDNMARLTTEFIEAHNLKPLRLCVLGPPSVGKTTLAKDLCKSFRLHHIHLKALIFETFKNLMEPIKAFDHLQAMRQAEREAAEAAAVAELREMEAQEVAIDDAEHNPEGEPALGETPIAPAETTAPAESRPTTYAFDQGTYDTTDYDEYKFTQTADEVPSIRKSTQTETISDLEYYPMTPAPTWKSEDELEQLVSDAQEQLENLRENTDENGRLNSETIVRLLIQKLLSKPCQNQGFVLDGFPKSLEQAEMLFRPDPDDEESMGDEKHPGFHRMITPHHVIVLEGSDNFTRHHLYQYMESIGIDPEKARVMPPPWPQGFRAEKSNTLGALDWSGLHNDSAPDDEVTRSDETKAAEEAIDDSEGIQKMYGTLETHLHRYERRLQAYRALMAPNAAATRNRLIAEAKKMAEEECEAEEERQKLLLEAAVEAERERRKAELEAEKQHQLTQEAQTQATKEQEEQHDQQNQEIRIPPPFSDDTGITDDEFERADIVVPREVLDAVYRQALEARLVLIPPLPQVPSETEENVLTYFDIREIHPIQIDMDADFSDASEIGECRENCMERIWKAIGRSSAVPLPFSPAAPPKPFDTEQSEQRGNQAEWLRLRRIRSREMRSTRHAVEDEKLLRKQQDDWNHWLSLIKTQEYQCAQAKSLPMRHYLMQYVMPELTKALLDCSALRPDDPIDFVAEYLLRCGAQQ</sequence>
<feature type="compositionally biased region" description="Low complexity" evidence="4">
    <location>
        <begin position="782"/>
        <end position="792"/>
    </location>
</feature>
<dbReference type="Proteomes" id="UP000230066">
    <property type="component" value="Unassembled WGS sequence"/>
</dbReference>
<evidence type="ECO:0000313" key="5">
    <source>
        <dbReference type="EMBL" id="THD23659.1"/>
    </source>
</evidence>
<dbReference type="EMBL" id="JXXN02002020">
    <property type="protein sequence ID" value="THD23659.1"/>
    <property type="molecule type" value="Genomic_DNA"/>
</dbReference>
<dbReference type="InterPro" id="IPR027417">
    <property type="entry name" value="P-loop_NTPase"/>
</dbReference>
<dbReference type="Gene3D" id="3.40.50.300">
    <property type="entry name" value="P-loop containing nucleotide triphosphate hydrolases"/>
    <property type="match status" value="2"/>
</dbReference>
<feature type="compositionally biased region" description="Basic and acidic residues" evidence="4">
    <location>
        <begin position="45"/>
        <end position="55"/>
    </location>
</feature>
<proteinExistence type="predicted"/>
<dbReference type="PANTHER" id="PTHR23359">
    <property type="entry name" value="NUCLEOTIDE KINASE"/>
    <property type="match status" value="1"/>
</dbReference>
<dbReference type="InterPro" id="IPR036291">
    <property type="entry name" value="NAD(P)-bd_dom_sf"/>
</dbReference>
<dbReference type="SUPFAM" id="SSF52540">
    <property type="entry name" value="P-loop containing nucleoside triphosphate hydrolases"/>
    <property type="match status" value="1"/>
</dbReference>
<keyword evidence="6" id="KW-1185">Reference proteome</keyword>
<dbReference type="InterPro" id="IPR007858">
    <property type="entry name" value="Dpy-30_motif"/>
</dbReference>
<dbReference type="Gene3D" id="1.20.890.10">
    <property type="entry name" value="cAMP-dependent protein kinase regulatory subunit, dimerization-anchoring domain"/>
    <property type="match status" value="1"/>
</dbReference>
<dbReference type="InterPro" id="IPR000850">
    <property type="entry name" value="Adenylat/UMP-CMP_kin"/>
</dbReference>
<evidence type="ECO:0000256" key="4">
    <source>
        <dbReference type="SAM" id="MobiDB-lite"/>
    </source>
</evidence>
<dbReference type="InterPro" id="IPR047499">
    <property type="entry name" value="DD_AK7"/>
</dbReference>
<gene>
    <name evidence="5" type="ORF">D915_005331</name>
</gene>
<dbReference type="CDD" id="cd22967">
    <property type="entry name" value="DD_AK7"/>
    <property type="match status" value="1"/>
</dbReference>
<feature type="region of interest" description="Disordered" evidence="4">
    <location>
        <begin position="442"/>
        <end position="477"/>
    </location>
</feature>
<dbReference type="Pfam" id="PF00406">
    <property type="entry name" value="ADK"/>
    <property type="match status" value="1"/>
</dbReference>
<dbReference type="GO" id="GO:0006139">
    <property type="term" value="P:nucleobase-containing compound metabolic process"/>
    <property type="evidence" value="ECO:0007669"/>
    <property type="project" value="InterPro"/>
</dbReference>
<reference evidence="5" key="1">
    <citation type="submission" date="2019-03" db="EMBL/GenBank/DDBJ databases">
        <title>Improved annotation for the trematode Fasciola hepatica.</title>
        <authorList>
            <person name="Choi Y.-J."/>
            <person name="Martin J."/>
            <person name="Mitreva M."/>
        </authorList>
    </citation>
    <scope>NUCLEOTIDE SEQUENCE [LARGE SCALE GENOMIC DNA]</scope>
</reference>
<comment type="caution">
    <text evidence="5">The sequence shown here is derived from an EMBL/GenBank/DDBJ whole genome shotgun (WGS) entry which is preliminary data.</text>
</comment>
<feature type="compositionally biased region" description="Basic and acidic residues" evidence="4">
    <location>
        <begin position="770"/>
        <end position="781"/>
    </location>
</feature>
<feature type="compositionally biased region" description="Basic and acidic residues" evidence="4">
    <location>
        <begin position="793"/>
        <end position="802"/>
    </location>
</feature>